<keyword evidence="5" id="KW-1185">Reference proteome</keyword>
<organism evidence="4 5">
    <name type="scientific">Kitasatospora atroaurantiaca</name>
    <dbReference type="NCBI Taxonomy" id="285545"/>
    <lineage>
        <taxon>Bacteria</taxon>
        <taxon>Bacillati</taxon>
        <taxon>Actinomycetota</taxon>
        <taxon>Actinomycetes</taxon>
        <taxon>Kitasatosporales</taxon>
        <taxon>Streptomycetaceae</taxon>
        <taxon>Kitasatospora</taxon>
    </lineage>
</organism>
<dbReference type="EMBL" id="VIVR01000001">
    <property type="protein sequence ID" value="TWE20371.1"/>
    <property type="molecule type" value="Genomic_DNA"/>
</dbReference>
<keyword evidence="1" id="KW-0723">Serine/threonine-protein kinase</keyword>
<dbReference type="InterPro" id="IPR050267">
    <property type="entry name" value="Anti-sigma-factor_SerPK"/>
</dbReference>
<gene>
    <name evidence="4" type="ORF">FB465_5521</name>
</gene>
<dbReference type="Pfam" id="PF13581">
    <property type="entry name" value="HATPase_c_2"/>
    <property type="match status" value="1"/>
</dbReference>
<feature type="region of interest" description="Disordered" evidence="2">
    <location>
        <begin position="1"/>
        <end position="29"/>
    </location>
</feature>
<dbReference type="GO" id="GO:0004674">
    <property type="term" value="F:protein serine/threonine kinase activity"/>
    <property type="evidence" value="ECO:0007669"/>
    <property type="project" value="UniProtKB-KW"/>
</dbReference>
<evidence type="ECO:0000256" key="1">
    <source>
        <dbReference type="ARBA" id="ARBA00022527"/>
    </source>
</evidence>
<dbReference type="Gene3D" id="3.30.565.10">
    <property type="entry name" value="Histidine kinase-like ATPase, C-terminal domain"/>
    <property type="match status" value="1"/>
</dbReference>
<proteinExistence type="predicted"/>
<dbReference type="PANTHER" id="PTHR35526:SF3">
    <property type="entry name" value="ANTI-SIGMA-F FACTOR RSBW"/>
    <property type="match status" value="1"/>
</dbReference>
<comment type="caution">
    <text evidence="4">The sequence shown here is derived from an EMBL/GenBank/DDBJ whole genome shotgun (WGS) entry which is preliminary data.</text>
</comment>
<dbReference type="InterPro" id="IPR036890">
    <property type="entry name" value="HATPase_C_sf"/>
</dbReference>
<accession>A0A561EXP3</accession>
<dbReference type="InterPro" id="IPR003594">
    <property type="entry name" value="HATPase_dom"/>
</dbReference>
<dbReference type="PANTHER" id="PTHR35526">
    <property type="entry name" value="ANTI-SIGMA-F FACTOR RSBW-RELATED"/>
    <property type="match status" value="1"/>
</dbReference>
<evidence type="ECO:0000259" key="3">
    <source>
        <dbReference type="Pfam" id="PF13581"/>
    </source>
</evidence>
<evidence type="ECO:0000313" key="5">
    <source>
        <dbReference type="Proteomes" id="UP000318416"/>
    </source>
</evidence>
<dbReference type="OrthoDB" id="3873601at2"/>
<reference evidence="4 5" key="1">
    <citation type="submission" date="2019-06" db="EMBL/GenBank/DDBJ databases">
        <title>Sequencing the genomes of 1000 actinobacteria strains.</title>
        <authorList>
            <person name="Klenk H.-P."/>
        </authorList>
    </citation>
    <scope>NUCLEOTIDE SEQUENCE [LARGE SCALE GENOMIC DNA]</scope>
    <source>
        <strain evidence="4 5">DSM 41649</strain>
    </source>
</reference>
<dbReference type="Proteomes" id="UP000318416">
    <property type="component" value="Unassembled WGS sequence"/>
</dbReference>
<feature type="domain" description="Histidine kinase/HSP90-like ATPase" evidence="3">
    <location>
        <begin position="36"/>
        <end position="150"/>
    </location>
</feature>
<dbReference type="CDD" id="cd16936">
    <property type="entry name" value="HATPase_RsbW-like"/>
    <property type="match status" value="1"/>
</dbReference>
<keyword evidence="1" id="KW-0808">Transferase</keyword>
<sequence length="168" mass="17290">MIAAADTRHPARPGPRPGRTAGTGRTAGRSAACAMPAVADSVPALRRFARGAARRWALPDSVDEALALIVTELAANAVRHSGSADVALLLAVDGVTVTVQVKDAGTWRARPNPPGPAAEAEACGGRGLQLVEAYAAGFALWRTAGGTRVVAELLLPDPQPVPVAEHRR</sequence>
<dbReference type="AlphaFoldDB" id="A0A561EXP3"/>
<name>A0A561EXP3_9ACTN</name>
<dbReference type="SUPFAM" id="SSF55874">
    <property type="entry name" value="ATPase domain of HSP90 chaperone/DNA topoisomerase II/histidine kinase"/>
    <property type="match status" value="1"/>
</dbReference>
<protein>
    <submittedName>
        <fullName evidence="4">Anti-sigma regulatory factor (Ser/Thr protein kinase)</fullName>
    </submittedName>
</protein>
<evidence type="ECO:0000313" key="4">
    <source>
        <dbReference type="EMBL" id="TWE20371.1"/>
    </source>
</evidence>
<evidence type="ECO:0000256" key="2">
    <source>
        <dbReference type="SAM" id="MobiDB-lite"/>
    </source>
</evidence>
<keyword evidence="1" id="KW-0418">Kinase</keyword>
<dbReference type="RefSeq" id="WP_145794669.1">
    <property type="nucleotide sequence ID" value="NZ_BAAABR010000047.1"/>
</dbReference>
<feature type="compositionally biased region" description="Low complexity" evidence="2">
    <location>
        <begin position="17"/>
        <end position="29"/>
    </location>
</feature>